<dbReference type="GO" id="GO:0004519">
    <property type="term" value="F:endonuclease activity"/>
    <property type="evidence" value="ECO:0007669"/>
    <property type="project" value="UniProtKB-KW"/>
</dbReference>
<evidence type="ECO:0000313" key="2">
    <source>
        <dbReference type="EMBL" id="SFO42131.1"/>
    </source>
</evidence>
<dbReference type="Gene3D" id="3.40.960.10">
    <property type="entry name" value="VSR Endonuclease"/>
    <property type="match status" value="1"/>
</dbReference>
<dbReference type="SUPFAM" id="SSF52980">
    <property type="entry name" value="Restriction endonuclease-like"/>
    <property type="match status" value="1"/>
</dbReference>
<evidence type="ECO:0000256" key="1">
    <source>
        <dbReference type="SAM" id="MobiDB-lite"/>
    </source>
</evidence>
<reference evidence="3" key="1">
    <citation type="submission" date="2016-10" db="EMBL/GenBank/DDBJ databases">
        <authorList>
            <person name="Varghese N."/>
            <person name="Submissions S."/>
        </authorList>
    </citation>
    <scope>NUCLEOTIDE SEQUENCE [LARGE SCALE GENOMIC DNA]</scope>
    <source>
        <strain evidence="3">DSM 43161</strain>
    </source>
</reference>
<dbReference type="Proteomes" id="UP000183642">
    <property type="component" value="Unassembled WGS sequence"/>
</dbReference>
<keyword evidence="2" id="KW-0255">Endonuclease</keyword>
<sequence>MDVRPRPRPEARPERARGEGDGVLPGCFWHGCPSCGHLPKANRGWWAAKLAANTARDRRADAVLTDPGWRVLRFWEHEDPDDVADAICAELGRIRAVQSDVSVVPRA</sequence>
<dbReference type="EMBL" id="FOWE01000008">
    <property type="protein sequence ID" value="SFO42131.1"/>
    <property type="molecule type" value="Genomic_DNA"/>
</dbReference>
<name>A0A1I5H2T6_9ACTN</name>
<feature type="region of interest" description="Disordered" evidence="1">
    <location>
        <begin position="1"/>
        <end position="20"/>
    </location>
</feature>
<evidence type="ECO:0000313" key="3">
    <source>
        <dbReference type="Proteomes" id="UP000183642"/>
    </source>
</evidence>
<keyword evidence="2" id="KW-0540">Nuclease</keyword>
<gene>
    <name evidence="2" type="ORF">SAMN05660359_03308</name>
</gene>
<dbReference type="AlphaFoldDB" id="A0A1I5H2T6"/>
<keyword evidence="3" id="KW-1185">Reference proteome</keyword>
<keyword evidence="2" id="KW-0378">Hydrolase</keyword>
<accession>A0A1I5H2T6</accession>
<organism evidence="2 3">
    <name type="scientific">Geodermatophilus obscurus</name>
    <dbReference type="NCBI Taxonomy" id="1861"/>
    <lineage>
        <taxon>Bacteria</taxon>
        <taxon>Bacillati</taxon>
        <taxon>Actinomycetota</taxon>
        <taxon>Actinomycetes</taxon>
        <taxon>Geodermatophilales</taxon>
        <taxon>Geodermatophilaceae</taxon>
        <taxon>Geodermatophilus</taxon>
    </lineage>
</organism>
<dbReference type="InterPro" id="IPR011335">
    <property type="entry name" value="Restrct_endonuc-II-like"/>
</dbReference>
<protein>
    <submittedName>
        <fullName evidence="2">DNA mismatch endonuclease, patch repair protein</fullName>
    </submittedName>
</protein>
<proteinExistence type="predicted"/>